<sequence length="375" mass="39535">MINRKRMLDEFFELVQIKCSTRAERQVADVVKQKLADLHLEVSEDDAGAKIDGNCGNVLAYLPGTVAEAPALLFTAHLDCVEPCGGIVPVLKDGIITSDGDTILGADDKSGVVAILEALRLVKEQNIPHGNIQVVFTVAEEGGLNGSKSLDPALLKADFGYALDSSGVPGEIVNMAPGQNKIDITVYGKKAHAGVAPEEGINAIVLAGKALAQLKDGRIDPETTANIGVIQGGTATNIVPDVVEIKAEARSRNKEKLAAQTEHMRQVFEETAKAAGGRAEVVIGKEYDAYVLPETAPVVVLARKAVESIGLKPVIKATGGGSDANYFNSYGVPTAVLGTGMSKVHTTDEFIREEDLYNIGELALAIIKTAGQSKQ</sequence>
<organism evidence="8">
    <name type="scientific">uncultured Sporomusa sp</name>
    <dbReference type="NCBI Taxonomy" id="307249"/>
    <lineage>
        <taxon>Bacteria</taxon>
        <taxon>Bacillati</taxon>
        <taxon>Bacillota</taxon>
        <taxon>Negativicutes</taxon>
        <taxon>Selenomonadales</taxon>
        <taxon>Sporomusaceae</taxon>
        <taxon>Sporomusa</taxon>
        <taxon>environmental samples</taxon>
    </lineage>
</organism>
<evidence type="ECO:0000259" key="7">
    <source>
        <dbReference type="Pfam" id="PF07687"/>
    </source>
</evidence>
<dbReference type="Pfam" id="PF07687">
    <property type="entry name" value="M20_dimer"/>
    <property type="match status" value="1"/>
</dbReference>
<dbReference type="PANTHER" id="PTHR42994">
    <property type="entry name" value="PEPTIDASE T"/>
    <property type="match status" value="1"/>
</dbReference>
<keyword evidence="2 6" id="KW-0479">Metal-binding</keyword>
<dbReference type="SUPFAM" id="SSF53187">
    <property type="entry name" value="Zn-dependent exopeptidases"/>
    <property type="match status" value="1"/>
</dbReference>
<dbReference type="InterPro" id="IPR010162">
    <property type="entry name" value="PepT-like"/>
</dbReference>
<dbReference type="Pfam" id="PF01546">
    <property type="entry name" value="Peptidase_M20"/>
    <property type="match status" value="1"/>
</dbReference>
<gene>
    <name evidence="8" type="ORF">KL86SPO_50286</name>
</gene>
<dbReference type="InterPro" id="IPR002933">
    <property type="entry name" value="Peptidase_M20"/>
</dbReference>
<name>A0A212LY67_9FIRM</name>
<dbReference type="NCBIfam" id="TIGR01883">
    <property type="entry name" value="PepT-like"/>
    <property type="match status" value="1"/>
</dbReference>
<dbReference type="Gene3D" id="3.40.630.10">
    <property type="entry name" value="Zn peptidases"/>
    <property type="match status" value="1"/>
</dbReference>
<dbReference type="Gene3D" id="3.30.70.360">
    <property type="match status" value="1"/>
</dbReference>
<accession>A0A212LY67</accession>
<evidence type="ECO:0000256" key="5">
    <source>
        <dbReference type="PIRNR" id="PIRNR001123"/>
    </source>
</evidence>
<dbReference type="InterPro" id="IPR036264">
    <property type="entry name" value="Bact_exopeptidase_dim_dom"/>
</dbReference>
<dbReference type="GO" id="GO:0004177">
    <property type="term" value="F:aminopeptidase activity"/>
    <property type="evidence" value="ECO:0007669"/>
    <property type="project" value="UniProtKB-UniRule"/>
</dbReference>
<keyword evidence="4" id="KW-0862">Zinc</keyword>
<dbReference type="AlphaFoldDB" id="A0A212LY67"/>
<evidence type="ECO:0000313" key="8">
    <source>
        <dbReference type="EMBL" id="SCM82515.1"/>
    </source>
</evidence>
<dbReference type="InterPro" id="IPR008007">
    <property type="entry name" value="Peptidase_M42"/>
</dbReference>
<dbReference type="InterPro" id="IPR011650">
    <property type="entry name" value="Peptidase_M20_dimer"/>
</dbReference>
<evidence type="ECO:0000256" key="2">
    <source>
        <dbReference type="ARBA" id="ARBA00022723"/>
    </source>
</evidence>
<dbReference type="SUPFAM" id="SSF55031">
    <property type="entry name" value="Bacterial exopeptidase dimerisation domain"/>
    <property type="match status" value="1"/>
</dbReference>
<comment type="cofactor">
    <cofactor evidence="1">
        <name>Zn(2+)</name>
        <dbReference type="ChEBI" id="CHEBI:29105"/>
    </cofactor>
</comment>
<evidence type="ECO:0000256" key="3">
    <source>
        <dbReference type="ARBA" id="ARBA00022801"/>
    </source>
</evidence>
<feature type="domain" description="Peptidase M20 dimerisation" evidence="7">
    <location>
        <begin position="181"/>
        <end position="273"/>
    </location>
</feature>
<reference evidence="8" key="1">
    <citation type="submission" date="2016-08" db="EMBL/GenBank/DDBJ databases">
        <authorList>
            <person name="Seilhamer J.J."/>
        </authorList>
    </citation>
    <scope>NUCLEOTIDE SEQUENCE</scope>
    <source>
        <strain evidence="8">86</strain>
    </source>
</reference>
<keyword evidence="3" id="KW-0378">Hydrolase</keyword>
<dbReference type="PIRSF" id="PIRSF001123">
    <property type="entry name" value="PepA_GA"/>
    <property type="match status" value="1"/>
</dbReference>
<proteinExistence type="inferred from homology"/>
<evidence type="ECO:0000256" key="4">
    <source>
        <dbReference type="ARBA" id="ARBA00022833"/>
    </source>
</evidence>
<dbReference type="GO" id="GO:0046872">
    <property type="term" value="F:metal ion binding"/>
    <property type="evidence" value="ECO:0007669"/>
    <property type="project" value="UniProtKB-UniRule"/>
</dbReference>
<dbReference type="PANTHER" id="PTHR42994:SF2">
    <property type="entry name" value="PEPTIDASE"/>
    <property type="match status" value="1"/>
</dbReference>
<evidence type="ECO:0000256" key="1">
    <source>
        <dbReference type="ARBA" id="ARBA00001947"/>
    </source>
</evidence>
<dbReference type="RefSeq" id="WP_288185176.1">
    <property type="nucleotide sequence ID" value="NZ_LT608335.1"/>
</dbReference>
<comment type="similarity">
    <text evidence="5">Belongs to the peptidase M42 family.</text>
</comment>
<dbReference type="EMBL" id="FMJE01000005">
    <property type="protein sequence ID" value="SCM82515.1"/>
    <property type="molecule type" value="Genomic_DNA"/>
</dbReference>
<feature type="binding site" evidence="6">
    <location>
        <position position="345"/>
    </location>
    <ligand>
        <name>Zn(2+)</name>
        <dbReference type="ChEBI" id="CHEBI:29105"/>
        <label>2</label>
    </ligand>
</feature>
<comment type="cofactor">
    <cofactor evidence="6">
        <name>a divalent metal cation</name>
        <dbReference type="ChEBI" id="CHEBI:60240"/>
    </cofactor>
    <text evidence="6">Binds 2 divalent metal cations per subunit.</text>
</comment>
<evidence type="ECO:0000256" key="6">
    <source>
        <dbReference type="PIRSR" id="PIRSR001123-2"/>
    </source>
</evidence>
<protein>
    <recommendedName>
        <fullName evidence="7">Peptidase M20 dimerisation domain-containing protein</fullName>
    </recommendedName>
</protein>